<proteinExistence type="predicted"/>
<evidence type="ECO:0000313" key="1">
    <source>
        <dbReference type="EMBL" id="PAB53152.1"/>
    </source>
</evidence>
<dbReference type="EMBL" id="NIBD01000086">
    <property type="protein sequence ID" value="PAB53152.1"/>
    <property type="molecule type" value="Genomic_DNA"/>
</dbReference>
<reference evidence="1 2" key="1">
    <citation type="submission" date="2017-05" db="EMBL/GenBank/DDBJ databases">
        <title>Lactobacillus johnsonii from commercial turkeys.</title>
        <authorList>
            <person name="Johnson T.J."/>
            <person name="Youmans B."/>
        </authorList>
    </citation>
    <scope>NUCLEOTIDE SEQUENCE [LARGE SCALE GENOMIC DNA]</scope>
    <source>
        <strain evidence="1 2">UMNLJ114</strain>
    </source>
</reference>
<dbReference type="AlphaFoldDB" id="A0A267M190"/>
<gene>
    <name evidence="1" type="ORF">A3Q24_10115</name>
</gene>
<name>A0A267M190_LACJH</name>
<comment type="caution">
    <text evidence="1">The sequence shown here is derived from an EMBL/GenBank/DDBJ whole genome shotgun (WGS) entry which is preliminary data.</text>
</comment>
<dbReference type="Proteomes" id="UP000216008">
    <property type="component" value="Unassembled WGS sequence"/>
</dbReference>
<protein>
    <submittedName>
        <fullName evidence="1">ABC transporter permease</fullName>
    </submittedName>
</protein>
<organism evidence="1 2">
    <name type="scientific">Lactobacillus johnsonii</name>
    <dbReference type="NCBI Taxonomy" id="33959"/>
    <lineage>
        <taxon>Bacteria</taxon>
        <taxon>Bacillati</taxon>
        <taxon>Bacillota</taxon>
        <taxon>Bacilli</taxon>
        <taxon>Lactobacillales</taxon>
        <taxon>Lactobacillaceae</taxon>
        <taxon>Lactobacillus</taxon>
    </lineage>
</organism>
<evidence type="ECO:0000313" key="2">
    <source>
        <dbReference type="Proteomes" id="UP000216008"/>
    </source>
</evidence>
<sequence>HLTNPNFAVIEVAHKISDQEKKLFDKIIDLSK</sequence>
<accession>A0A267M190</accession>
<feature type="non-terminal residue" evidence="1">
    <location>
        <position position="1"/>
    </location>
</feature>